<dbReference type="EMBL" id="CP053586">
    <property type="protein sequence ID" value="WNZ23021.1"/>
    <property type="molecule type" value="Genomic_DNA"/>
</dbReference>
<evidence type="ECO:0000313" key="1">
    <source>
        <dbReference type="EMBL" id="WNZ23021.1"/>
    </source>
</evidence>
<dbReference type="RefSeq" id="WP_316434589.1">
    <property type="nucleotide sequence ID" value="NZ_CP053586.1"/>
</dbReference>
<dbReference type="InterPro" id="IPR045589">
    <property type="entry name" value="DUF6464"/>
</dbReference>
<sequence length="108" mass="11994">MLVAFLIVILGLTPSLLSLWVMRQADARSQARLRLAMESVANRPLAGLRLPPDFHYVEGIGYMIGDLSCRFNARSGHIRCAVNPCGPCEGCSHYQELPIRELANNQQN</sequence>
<proteinExistence type="predicted"/>
<reference evidence="1" key="1">
    <citation type="submission" date="2020-05" db="EMBL/GenBank/DDBJ databases">
        <authorList>
            <person name="Zhu T."/>
            <person name="Keshari N."/>
            <person name="Lu X."/>
        </authorList>
    </citation>
    <scope>NUCLEOTIDE SEQUENCE</scope>
    <source>
        <strain evidence="1">NK1-12</strain>
    </source>
</reference>
<dbReference type="Pfam" id="PF20065">
    <property type="entry name" value="DUF6464"/>
    <property type="match status" value="1"/>
</dbReference>
<organism evidence="1">
    <name type="scientific">Leptolyngbya sp. NK1-12</name>
    <dbReference type="NCBI Taxonomy" id="2547451"/>
    <lineage>
        <taxon>Bacteria</taxon>
        <taxon>Bacillati</taxon>
        <taxon>Cyanobacteriota</taxon>
        <taxon>Cyanophyceae</taxon>
        <taxon>Leptolyngbyales</taxon>
        <taxon>Leptolyngbyaceae</taxon>
        <taxon>Leptolyngbya group</taxon>
        <taxon>Leptolyngbya</taxon>
    </lineage>
</organism>
<name>A0AA96WKH1_9CYAN</name>
<accession>A0AA96WKH1</accession>
<gene>
    <name evidence="1" type="ORF">HJG54_09220</name>
</gene>
<dbReference type="AlphaFoldDB" id="A0AA96WKH1"/>
<protein>
    <submittedName>
        <fullName evidence="1">Uncharacterized protein</fullName>
    </submittedName>
</protein>